<accession>A0A9E8ZFI3</accession>
<dbReference type="PANTHER" id="PTHR42673">
    <property type="entry name" value="MALEYLACETOACETATE ISOMERASE"/>
    <property type="match status" value="1"/>
</dbReference>
<dbReference type="InterPro" id="IPR010987">
    <property type="entry name" value="Glutathione-S-Trfase_C-like"/>
</dbReference>
<dbReference type="Gene3D" id="3.40.30.10">
    <property type="entry name" value="Glutaredoxin"/>
    <property type="match status" value="1"/>
</dbReference>
<dbReference type="CDD" id="cd00570">
    <property type="entry name" value="GST_N_family"/>
    <property type="match status" value="1"/>
</dbReference>
<dbReference type="GO" id="GO:0006559">
    <property type="term" value="P:L-phenylalanine catabolic process"/>
    <property type="evidence" value="ECO:0007669"/>
    <property type="project" value="TreeGrafter"/>
</dbReference>
<dbReference type="Pfam" id="PF00043">
    <property type="entry name" value="GST_C"/>
    <property type="match status" value="1"/>
</dbReference>
<dbReference type="GO" id="GO:0004364">
    <property type="term" value="F:glutathione transferase activity"/>
    <property type="evidence" value="ECO:0007669"/>
    <property type="project" value="TreeGrafter"/>
</dbReference>
<dbReference type="PANTHER" id="PTHR42673:SF4">
    <property type="entry name" value="MALEYLACETOACETATE ISOMERASE"/>
    <property type="match status" value="1"/>
</dbReference>
<dbReference type="RefSeq" id="WP_268611942.1">
    <property type="nucleotide sequence ID" value="NZ_CP113797.1"/>
</dbReference>
<dbReference type="SUPFAM" id="SSF52833">
    <property type="entry name" value="Thioredoxin-like"/>
    <property type="match status" value="1"/>
</dbReference>
<name>A0A9E8ZFI3_9CYAN</name>
<dbReference type="KEGG" id="tsin:OXH18_07835"/>
<dbReference type="EMBL" id="CP113797">
    <property type="protein sequence ID" value="WAL61881.1"/>
    <property type="molecule type" value="Genomic_DNA"/>
</dbReference>
<protein>
    <submittedName>
        <fullName evidence="3">Glutathione S-transferase family protein</fullName>
    </submittedName>
</protein>
<sequence>MIRLYYHPISANSRRVWIALLEKHLPFELVPLNLDGDQYQADFLSLNPFHHVPVLVDAEVRIIESIAILDYLEAKYPIPAMLPTDAKAIAMVRMIQMVTLTELIPATLQWTSQILGFVEADIEKQQQTKQKIDTVLTFFQQQLGDCHYLGGNDLSLADLTAGTIVPGLPELEMSLDGYPSLKAWAERLSTRPSWQQTQPTPETIAAFLPQMKALMTTALT</sequence>
<proteinExistence type="predicted"/>
<evidence type="ECO:0000313" key="3">
    <source>
        <dbReference type="EMBL" id="WAL61881.1"/>
    </source>
</evidence>
<evidence type="ECO:0000259" key="1">
    <source>
        <dbReference type="PROSITE" id="PS50404"/>
    </source>
</evidence>
<dbReference type="InterPro" id="IPR036249">
    <property type="entry name" value="Thioredoxin-like_sf"/>
</dbReference>
<dbReference type="SFLD" id="SFLDG00358">
    <property type="entry name" value="Main_(cytGST)"/>
    <property type="match status" value="1"/>
</dbReference>
<dbReference type="SUPFAM" id="SSF47616">
    <property type="entry name" value="GST C-terminal domain-like"/>
    <property type="match status" value="1"/>
</dbReference>
<gene>
    <name evidence="3" type="ORF">OXH18_07835</name>
</gene>
<dbReference type="PROSITE" id="PS50404">
    <property type="entry name" value="GST_NTER"/>
    <property type="match status" value="1"/>
</dbReference>
<dbReference type="GO" id="GO:0016034">
    <property type="term" value="F:maleylacetoacetate isomerase activity"/>
    <property type="evidence" value="ECO:0007669"/>
    <property type="project" value="TreeGrafter"/>
</dbReference>
<keyword evidence="4" id="KW-1185">Reference proteome</keyword>
<reference evidence="3" key="1">
    <citation type="submission" date="2022-12" db="EMBL/GenBank/DDBJ databases">
        <title>Polyphasic identification of a Novel Hot-Spring Cyanobacterium Ocullathermofonsia sinensis gen nov. sp. nov. and Genomic Insights on its Adaptations to the Thermal Habitat.</title>
        <authorList>
            <person name="Daroch M."/>
            <person name="Tang J."/>
            <person name="Jiang Y."/>
        </authorList>
    </citation>
    <scope>NUCLEOTIDE SEQUENCE</scope>
    <source>
        <strain evidence="3">PKUAC-SCTA174</strain>
    </source>
</reference>
<feature type="domain" description="GST C-terminal" evidence="2">
    <location>
        <begin position="85"/>
        <end position="207"/>
    </location>
</feature>
<dbReference type="InterPro" id="IPR004046">
    <property type="entry name" value="GST_C"/>
</dbReference>
<dbReference type="InterPro" id="IPR004045">
    <property type="entry name" value="Glutathione_S-Trfase_N"/>
</dbReference>
<evidence type="ECO:0000313" key="4">
    <source>
        <dbReference type="Proteomes" id="UP001163152"/>
    </source>
</evidence>
<organism evidence="3 4">
    <name type="scientific">Thermocoleostomius sinensis A174</name>
    <dbReference type="NCBI Taxonomy" id="2016057"/>
    <lineage>
        <taxon>Bacteria</taxon>
        <taxon>Bacillati</taxon>
        <taxon>Cyanobacteriota</taxon>
        <taxon>Cyanophyceae</taxon>
        <taxon>Oculatellales</taxon>
        <taxon>Oculatellaceae</taxon>
        <taxon>Thermocoleostomius</taxon>
    </lineage>
</organism>
<dbReference type="PROSITE" id="PS50405">
    <property type="entry name" value="GST_CTER"/>
    <property type="match status" value="1"/>
</dbReference>
<evidence type="ECO:0000259" key="2">
    <source>
        <dbReference type="PROSITE" id="PS50405"/>
    </source>
</evidence>
<dbReference type="SFLD" id="SFLDS00019">
    <property type="entry name" value="Glutathione_Transferase_(cytos"/>
    <property type="match status" value="1"/>
</dbReference>
<dbReference type="Gene3D" id="1.20.1050.10">
    <property type="match status" value="1"/>
</dbReference>
<dbReference type="Pfam" id="PF13417">
    <property type="entry name" value="GST_N_3"/>
    <property type="match status" value="1"/>
</dbReference>
<dbReference type="AlphaFoldDB" id="A0A9E8ZFI3"/>
<dbReference type="Proteomes" id="UP001163152">
    <property type="component" value="Chromosome"/>
</dbReference>
<feature type="domain" description="GST N-terminal" evidence="1">
    <location>
        <begin position="1"/>
        <end position="80"/>
    </location>
</feature>
<dbReference type="GO" id="GO:0006749">
    <property type="term" value="P:glutathione metabolic process"/>
    <property type="evidence" value="ECO:0007669"/>
    <property type="project" value="TreeGrafter"/>
</dbReference>
<dbReference type="InterPro" id="IPR036282">
    <property type="entry name" value="Glutathione-S-Trfase_C_sf"/>
</dbReference>
<dbReference type="InterPro" id="IPR040079">
    <property type="entry name" value="Glutathione_S-Trfase"/>
</dbReference>